<name>A0ABP1Q8U1_9HEXA</name>
<feature type="transmembrane region" description="Helical" evidence="1">
    <location>
        <begin position="45"/>
        <end position="65"/>
    </location>
</feature>
<keyword evidence="1" id="KW-1133">Transmembrane helix</keyword>
<feature type="transmembrane region" description="Helical" evidence="1">
    <location>
        <begin position="183"/>
        <end position="216"/>
    </location>
</feature>
<feature type="transmembrane region" description="Helical" evidence="1">
    <location>
        <begin position="305"/>
        <end position="331"/>
    </location>
</feature>
<evidence type="ECO:0000313" key="3">
    <source>
        <dbReference type="Proteomes" id="UP001642540"/>
    </source>
</evidence>
<proteinExistence type="predicted"/>
<comment type="caution">
    <text evidence="2">The sequence shown here is derived from an EMBL/GenBank/DDBJ whole genome shotgun (WGS) entry which is preliminary data.</text>
</comment>
<dbReference type="Proteomes" id="UP001642540">
    <property type="component" value="Unassembled WGS sequence"/>
</dbReference>
<gene>
    <name evidence="2" type="ORF">ODALV1_LOCUS8219</name>
</gene>
<feature type="transmembrane region" description="Helical" evidence="1">
    <location>
        <begin position="270"/>
        <end position="293"/>
    </location>
</feature>
<evidence type="ECO:0000256" key="1">
    <source>
        <dbReference type="SAM" id="Phobius"/>
    </source>
</evidence>
<keyword evidence="3" id="KW-1185">Reference proteome</keyword>
<keyword evidence="1" id="KW-0812">Transmembrane</keyword>
<evidence type="ECO:0000313" key="2">
    <source>
        <dbReference type="EMBL" id="CAL8092440.1"/>
    </source>
</evidence>
<feature type="transmembrane region" description="Helical" evidence="1">
    <location>
        <begin position="140"/>
        <end position="163"/>
    </location>
</feature>
<accession>A0ABP1Q8U1</accession>
<feature type="transmembrane region" description="Helical" evidence="1">
    <location>
        <begin position="77"/>
        <end position="96"/>
    </location>
</feature>
<protein>
    <submittedName>
        <fullName evidence="2">Uncharacterized protein</fullName>
    </submittedName>
</protein>
<reference evidence="2 3" key="1">
    <citation type="submission" date="2024-08" db="EMBL/GenBank/DDBJ databases">
        <authorList>
            <person name="Cucini C."/>
            <person name="Frati F."/>
        </authorList>
    </citation>
    <scope>NUCLEOTIDE SEQUENCE [LARGE SCALE GENOMIC DNA]</scope>
</reference>
<dbReference type="EMBL" id="CAXLJM020000025">
    <property type="protein sequence ID" value="CAL8092440.1"/>
    <property type="molecule type" value="Genomic_DNA"/>
</dbReference>
<sequence length="399" mass="46485">MISECLLYFVSVFLHIASLTGGSLFRLNRDRQELYTNKFLKFKVWLVYIYWVKYLVFLAVQAIRFQLIQDFNSFNIVFAYFVAFLPPFPFVTVLLFKTERFATITNMSIEVFVNLTAPGGFFPRAELEEDRKRSELFEKFAILSVLGFTGCGCLVGGHCLIFPRWPIYYLSFIQEDSPLLTFLISYLVHGTVHFVFVVNLWCFVAFGWVIVGINVLHFLPLLSKTFTFNRRQGRQQMQESNSSMFCLYRTGNFIPFYRSMEILFLNYMELFGTLLIPIQMVVSKMILTSSFIIVRFGSRLDGKTIGILGIWAYFGWTLWTCVLAISGIFYGKAEGAIKSWKYVDWGSREENMRMAKFQKSCKPWAVGYRKMYVIRKLTVLKWNRGIARGTFRALLTVTT</sequence>
<feature type="transmembrane region" description="Helical" evidence="1">
    <location>
        <begin position="6"/>
        <end position="25"/>
    </location>
</feature>
<organism evidence="2 3">
    <name type="scientific">Orchesella dallaii</name>
    <dbReference type="NCBI Taxonomy" id="48710"/>
    <lineage>
        <taxon>Eukaryota</taxon>
        <taxon>Metazoa</taxon>
        <taxon>Ecdysozoa</taxon>
        <taxon>Arthropoda</taxon>
        <taxon>Hexapoda</taxon>
        <taxon>Collembola</taxon>
        <taxon>Entomobryomorpha</taxon>
        <taxon>Entomobryoidea</taxon>
        <taxon>Orchesellidae</taxon>
        <taxon>Orchesellinae</taxon>
        <taxon>Orchesella</taxon>
    </lineage>
</organism>
<keyword evidence="1" id="KW-0472">Membrane</keyword>